<feature type="non-terminal residue" evidence="1">
    <location>
        <position position="1"/>
    </location>
</feature>
<dbReference type="OrthoDB" id="3249298at2759"/>
<organism evidence="1 2">
    <name type="scientific">Punctularia strigosozonata (strain HHB-11173)</name>
    <name type="common">White-rot fungus</name>
    <dbReference type="NCBI Taxonomy" id="741275"/>
    <lineage>
        <taxon>Eukaryota</taxon>
        <taxon>Fungi</taxon>
        <taxon>Dikarya</taxon>
        <taxon>Basidiomycota</taxon>
        <taxon>Agaricomycotina</taxon>
        <taxon>Agaricomycetes</taxon>
        <taxon>Corticiales</taxon>
        <taxon>Punctulariaceae</taxon>
        <taxon>Punctularia</taxon>
    </lineage>
</organism>
<dbReference type="Proteomes" id="UP000054196">
    <property type="component" value="Unassembled WGS sequence"/>
</dbReference>
<feature type="non-terminal residue" evidence="1">
    <location>
        <position position="84"/>
    </location>
</feature>
<name>R7RZ87_PUNST</name>
<dbReference type="RefSeq" id="XP_007389335.1">
    <property type="nucleotide sequence ID" value="XM_007389273.1"/>
</dbReference>
<keyword evidence="2" id="KW-1185">Reference proteome</keyword>
<dbReference type="HOGENOM" id="CLU_171974_0_0_1"/>
<dbReference type="AlphaFoldDB" id="R7RZ87"/>
<dbReference type="EMBL" id="JH687566">
    <property type="protein sequence ID" value="EIN03435.1"/>
    <property type="molecule type" value="Genomic_DNA"/>
</dbReference>
<accession>R7RZ87</accession>
<evidence type="ECO:0000313" key="2">
    <source>
        <dbReference type="Proteomes" id="UP000054196"/>
    </source>
</evidence>
<evidence type="ECO:0000313" key="1">
    <source>
        <dbReference type="EMBL" id="EIN03435.1"/>
    </source>
</evidence>
<dbReference type="Gene3D" id="3.60.130.30">
    <property type="match status" value="1"/>
</dbReference>
<dbReference type="KEGG" id="psq:PUNSTDRAFT_37406"/>
<gene>
    <name evidence="1" type="ORF">PUNSTDRAFT_37406</name>
</gene>
<dbReference type="GeneID" id="18882305"/>
<proteinExistence type="predicted"/>
<evidence type="ECO:0008006" key="3">
    <source>
        <dbReference type="Google" id="ProtNLM"/>
    </source>
</evidence>
<dbReference type="eggNOG" id="ENOG502SYSD">
    <property type="taxonomic scope" value="Eukaryota"/>
</dbReference>
<reference evidence="2" key="1">
    <citation type="journal article" date="2012" name="Science">
        <title>The Paleozoic origin of enzymatic lignin decomposition reconstructed from 31 fungal genomes.</title>
        <authorList>
            <person name="Floudas D."/>
            <person name="Binder M."/>
            <person name="Riley R."/>
            <person name="Barry K."/>
            <person name="Blanchette R.A."/>
            <person name="Henrissat B."/>
            <person name="Martinez A.T."/>
            <person name="Otillar R."/>
            <person name="Spatafora J.W."/>
            <person name="Yadav J.S."/>
            <person name="Aerts A."/>
            <person name="Benoit I."/>
            <person name="Boyd A."/>
            <person name="Carlson A."/>
            <person name="Copeland A."/>
            <person name="Coutinho P.M."/>
            <person name="de Vries R.P."/>
            <person name="Ferreira P."/>
            <person name="Findley K."/>
            <person name="Foster B."/>
            <person name="Gaskell J."/>
            <person name="Glotzer D."/>
            <person name="Gorecki P."/>
            <person name="Heitman J."/>
            <person name="Hesse C."/>
            <person name="Hori C."/>
            <person name="Igarashi K."/>
            <person name="Jurgens J.A."/>
            <person name="Kallen N."/>
            <person name="Kersten P."/>
            <person name="Kohler A."/>
            <person name="Kuees U."/>
            <person name="Kumar T.K.A."/>
            <person name="Kuo A."/>
            <person name="LaButti K."/>
            <person name="Larrondo L.F."/>
            <person name="Lindquist E."/>
            <person name="Ling A."/>
            <person name="Lombard V."/>
            <person name="Lucas S."/>
            <person name="Lundell T."/>
            <person name="Martin R."/>
            <person name="McLaughlin D.J."/>
            <person name="Morgenstern I."/>
            <person name="Morin E."/>
            <person name="Murat C."/>
            <person name="Nagy L.G."/>
            <person name="Nolan M."/>
            <person name="Ohm R.A."/>
            <person name="Patyshakuliyeva A."/>
            <person name="Rokas A."/>
            <person name="Ruiz-Duenas F.J."/>
            <person name="Sabat G."/>
            <person name="Salamov A."/>
            <person name="Samejima M."/>
            <person name="Schmutz J."/>
            <person name="Slot J.C."/>
            <person name="St John F."/>
            <person name="Stenlid J."/>
            <person name="Sun H."/>
            <person name="Sun S."/>
            <person name="Syed K."/>
            <person name="Tsang A."/>
            <person name="Wiebenga A."/>
            <person name="Young D."/>
            <person name="Pisabarro A."/>
            <person name="Eastwood D.C."/>
            <person name="Martin F."/>
            <person name="Cullen D."/>
            <person name="Grigoriev I.V."/>
            <person name="Hibbett D.S."/>
        </authorList>
    </citation>
    <scope>NUCLEOTIDE SEQUENCE [LARGE SCALE GENOMIC DNA]</scope>
    <source>
        <strain evidence="2">HHB-11173 SS5</strain>
    </source>
</reference>
<sequence length="84" mass="9051">PWLDMDGAFFTIACKEGSSELWHLDFVDDGRLYALLFCVGPPGGWVGGDLDLAQLYARIPLGQGTLVAFLARNLVHRATAVTSG</sequence>
<protein>
    <recommendedName>
        <fullName evidence="3">Fe2OG dioxygenase domain-containing protein</fullName>
    </recommendedName>
</protein>